<feature type="domain" description="DUF5644" evidence="1">
    <location>
        <begin position="104"/>
        <end position="208"/>
    </location>
</feature>
<sequence length="269" mass="31517">MKLYLDVFSFDSRIDFQNGYIRVEIHCNVESTLKDIFRKIPQKLFGYQEFGVDMDFVHCRINGIAILEDIAVGQLVEKFGVSWIIEPLSKRYVKKDLLLDLDLAFQKYQGFFYMANFIYPTEREELKKYLLMNFIATCYEEEYYGDGFLLYIKWLMGRHPMQATNLLRFISHRENGIFSHVPVANLIFPENPLIDDEIQSLQSQLINSSRCPVHKGEWVFLGKQLDMNYGFQCVNKIQIDENAISRCPIFSGNMGTIDMQEILAKNHVQ</sequence>
<accession>A0A3D8J8A4</accession>
<dbReference type="Proteomes" id="UP000256424">
    <property type="component" value="Unassembled WGS sequence"/>
</dbReference>
<protein>
    <recommendedName>
        <fullName evidence="1">DUF5644 domain-containing protein</fullName>
    </recommendedName>
</protein>
<dbReference type="EMBL" id="NXLW01000002">
    <property type="protein sequence ID" value="RDU73405.1"/>
    <property type="molecule type" value="Genomic_DNA"/>
</dbReference>
<evidence type="ECO:0000313" key="2">
    <source>
        <dbReference type="EMBL" id="RDU73405.1"/>
    </source>
</evidence>
<dbReference type="RefSeq" id="WP_104763018.1">
    <property type="nucleotide sequence ID" value="NZ_FZPM01000012.1"/>
</dbReference>
<organism evidence="2 3">
    <name type="scientific">Helicobacter aurati</name>
    <dbReference type="NCBI Taxonomy" id="137778"/>
    <lineage>
        <taxon>Bacteria</taxon>
        <taxon>Pseudomonadati</taxon>
        <taxon>Campylobacterota</taxon>
        <taxon>Epsilonproteobacteria</taxon>
        <taxon>Campylobacterales</taxon>
        <taxon>Helicobacteraceae</taxon>
        <taxon>Helicobacter</taxon>
    </lineage>
</organism>
<evidence type="ECO:0000259" key="1">
    <source>
        <dbReference type="Pfam" id="PF18712"/>
    </source>
</evidence>
<gene>
    <name evidence="2" type="ORF">CQA66_01710</name>
</gene>
<reference evidence="2 3" key="1">
    <citation type="submission" date="2018-04" db="EMBL/GenBank/DDBJ databases">
        <title>Novel Campyloabacter and Helicobacter Species and Strains.</title>
        <authorList>
            <person name="Mannion A.J."/>
            <person name="Shen Z."/>
            <person name="Fox J.G."/>
        </authorList>
    </citation>
    <scope>NUCLEOTIDE SEQUENCE [LARGE SCALE GENOMIC DNA]</scope>
    <source>
        <strain evidence="2 3">MIT 97-5075</strain>
    </source>
</reference>
<proteinExistence type="predicted"/>
<dbReference type="OrthoDB" id="5372285at2"/>
<dbReference type="Gene3D" id="3.10.20.30">
    <property type="match status" value="1"/>
</dbReference>
<evidence type="ECO:0000313" key="3">
    <source>
        <dbReference type="Proteomes" id="UP000256424"/>
    </source>
</evidence>
<dbReference type="InterPro" id="IPR041543">
    <property type="entry name" value="DUF5644"/>
</dbReference>
<dbReference type="InterPro" id="IPR012675">
    <property type="entry name" value="Beta-grasp_dom_sf"/>
</dbReference>
<keyword evidence="3" id="KW-1185">Reference proteome</keyword>
<dbReference type="Pfam" id="PF18712">
    <property type="entry name" value="DUF5644"/>
    <property type="match status" value="1"/>
</dbReference>
<dbReference type="Gene3D" id="1.10.1060.20">
    <property type="match status" value="1"/>
</dbReference>
<dbReference type="AlphaFoldDB" id="A0A3D8J8A4"/>
<name>A0A3D8J8A4_9HELI</name>
<comment type="caution">
    <text evidence="2">The sequence shown here is derived from an EMBL/GenBank/DDBJ whole genome shotgun (WGS) entry which is preliminary data.</text>
</comment>